<dbReference type="Proteomes" id="UP001601059">
    <property type="component" value="Unassembled WGS sequence"/>
</dbReference>
<accession>A0ABW6K756</accession>
<name>A0ABW6K756_9BACI</name>
<keyword evidence="2" id="KW-1185">Reference proteome</keyword>
<dbReference type="Gene3D" id="3.75.10.10">
    <property type="entry name" value="L-arginine/glycine Amidinotransferase, Chain A"/>
    <property type="match status" value="1"/>
</dbReference>
<comment type="caution">
    <text evidence="1">The sequence shown here is derived from an EMBL/GenBank/DDBJ whole genome shotgun (WGS) entry which is preliminary data.</text>
</comment>
<evidence type="ECO:0000313" key="1">
    <source>
        <dbReference type="EMBL" id="MFE8700041.1"/>
    </source>
</evidence>
<dbReference type="RefSeq" id="WP_389358752.1">
    <property type="nucleotide sequence ID" value="NZ_JBIACK010000001.1"/>
</dbReference>
<dbReference type="EMBL" id="JBIACK010000001">
    <property type="protein sequence ID" value="MFE8700041.1"/>
    <property type="molecule type" value="Genomic_DNA"/>
</dbReference>
<dbReference type="PANTHER" id="PTHR47271:SF2">
    <property type="entry name" value="ARGININE DEIMINASE"/>
    <property type="match status" value="1"/>
</dbReference>
<organism evidence="1 2">
    <name type="scientific">Cytobacillus spartinae</name>
    <dbReference type="NCBI Taxonomy" id="3299023"/>
    <lineage>
        <taxon>Bacteria</taxon>
        <taxon>Bacillati</taxon>
        <taxon>Bacillota</taxon>
        <taxon>Bacilli</taxon>
        <taxon>Bacillales</taxon>
        <taxon>Bacillaceae</taxon>
        <taxon>Cytobacillus</taxon>
    </lineage>
</organism>
<gene>
    <name evidence="1" type="ORF">ACFYKX_05315</name>
</gene>
<dbReference type="PANTHER" id="PTHR47271">
    <property type="entry name" value="ARGININE DEIMINASE"/>
    <property type="match status" value="1"/>
</dbReference>
<dbReference type="SUPFAM" id="SSF55909">
    <property type="entry name" value="Pentein"/>
    <property type="match status" value="1"/>
</dbReference>
<dbReference type="Pfam" id="PF19420">
    <property type="entry name" value="DDAH_eukar"/>
    <property type="match status" value="1"/>
</dbReference>
<reference evidence="1 2" key="1">
    <citation type="submission" date="2024-08" db="EMBL/GenBank/DDBJ databases">
        <title>Two novel Cytobacillus novel species.</title>
        <authorList>
            <person name="Liu G."/>
        </authorList>
    </citation>
    <scope>NUCLEOTIDE SEQUENCE [LARGE SCALE GENOMIC DNA]</scope>
    <source>
        <strain evidence="1 2">FJAT-54145</strain>
    </source>
</reference>
<protein>
    <submittedName>
        <fullName evidence="1">Dimethylarginine dimethylaminohydrolase family protein</fullName>
    </submittedName>
</protein>
<sequence>MHNELFCYTEYEALQKVIVCSPTFMSTGETKGVPKWETEQITIDIDKAMSQHGEFVKKLKEYEIEVVPLSPQPEFSEGVFTRDVGFILGEKMFISKMAHPPRFGEEKNLIHLLNDLKIPHQDLNKDHIEGGDVLIDRNWIYIGESNRTHKAAIEHMRTLLPQFEILALPFSDQFLHLDCVFNIISPTEALIYPGEFGRDNEAILATRYDLIEVTQKEQATLGINVLSIGNRRIISQPINEGVNKQLRARGYEVIEIDFSEIIKAGGAFRCCSLPLIRKINDE</sequence>
<evidence type="ECO:0000313" key="2">
    <source>
        <dbReference type="Proteomes" id="UP001601059"/>
    </source>
</evidence>
<proteinExistence type="predicted"/>